<organism evidence="2 3">
    <name type="scientific">Marchantia polymorpha</name>
    <name type="common">Common liverwort</name>
    <name type="synonym">Marchantia aquatica</name>
    <dbReference type="NCBI Taxonomy" id="3197"/>
    <lineage>
        <taxon>Eukaryota</taxon>
        <taxon>Viridiplantae</taxon>
        <taxon>Streptophyta</taxon>
        <taxon>Embryophyta</taxon>
        <taxon>Marchantiophyta</taxon>
        <taxon>Marchantiopsida</taxon>
        <taxon>Marchantiidae</taxon>
        <taxon>Marchantiales</taxon>
        <taxon>Marchantiaceae</taxon>
        <taxon>Marchantia</taxon>
    </lineage>
</organism>
<gene>
    <name evidence="2" type="ORF">MARPO_0053s0091</name>
</gene>
<dbReference type="Gramene" id="Mp6g07780.1">
    <property type="protein sequence ID" value="Mp6g07780.1.cds"/>
    <property type="gene ID" value="Mp6g07780"/>
</dbReference>
<evidence type="ECO:0000313" key="3">
    <source>
        <dbReference type="Proteomes" id="UP000244005"/>
    </source>
</evidence>
<accession>A0A2R6WWE0</accession>
<dbReference type="EMBL" id="KZ772725">
    <property type="protein sequence ID" value="PTQ38167.1"/>
    <property type="molecule type" value="Genomic_DNA"/>
</dbReference>
<keyword evidence="3" id="KW-1185">Reference proteome</keyword>
<dbReference type="Proteomes" id="UP000244005">
    <property type="component" value="Unassembled WGS sequence"/>
</dbReference>
<reference evidence="3" key="1">
    <citation type="journal article" date="2017" name="Cell">
        <title>Insights into land plant evolution garnered from the Marchantia polymorpha genome.</title>
        <authorList>
            <person name="Bowman J.L."/>
            <person name="Kohchi T."/>
            <person name="Yamato K.T."/>
            <person name="Jenkins J."/>
            <person name="Shu S."/>
            <person name="Ishizaki K."/>
            <person name="Yamaoka S."/>
            <person name="Nishihama R."/>
            <person name="Nakamura Y."/>
            <person name="Berger F."/>
            <person name="Adam C."/>
            <person name="Aki S.S."/>
            <person name="Althoff F."/>
            <person name="Araki T."/>
            <person name="Arteaga-Vazquez M.A."/>
            <person name="Balasubrmanian S."/>
            <person name="Barry K."/>
            <person name="Bauer D."/>
            <person name="Boehm C.R."/>
            <person name="Briginshaw L."/>
            <person name="Caballero-Perez J."/>
            <person name="Catarino B."/>
            <person name="Chen F."/>
            <person name="Chiyoda S."/>
            <person name="Chovatia M."/>
            <person name="Davies K.M."/>
            <person name="Delmans M."/>
            <person name="Demura T."/>
            <person name="Dierschke T."/>
            <person name="Dolan L."/>
            <person name="Dorantes-Acosta A.E."/>
            <person name="Eklund D.M."/>
            <person name="Florent S.N."/>
            <person name="Flores-Sandoval E."/>
            <person name="Fujiyama A."/>
            <person name="Fukuzawa H."/>
            <person name="Galik B."/>
            <person name="Grimanelli D."/>
            <person name="Grimwood J."/>
            <person name="Grossniklaus U."/>
            <person name="Hamada T."/>
            <person name="Haseloff J."/>
            <person name="Hetherington A.J."/>
            <person name="Higo A."/>
            <person name="Hirakawa Y."/>
            <person name="Hundley H.N."/>
            <person name="Ikeda Y."/>
            <person name="Inoue K."/>
            <person name="Inoue S.I."/>
            <person name="Ishida S."/>
            <person name="Jia Q."/>
            <person name="Kakita M."/>
            <person name="Kanazawa T."/>
            <person name="Kawai Y."/>
            <person name="Kawashima T."/>
            <person name="Kennedy M."/>
            <person name="Kinose K."/>
            <person name="Kinoshita T."/>
            <person name="Kohara Y."/>
            <person name="Koide E."/>
            <person name="Komatsu K."/>
            <person name="Kopischke S."/>
            <person name="Kubo M."/>
            <person name="Kyozuka J."/>
            <person name="Lagercrantz U."/>
            <person name="Lin S.S."/>
            <person name="Lindquist E."/>
            <person name="Lipzen A.M."/>
            <person name="Lu C.W."/>
            <person name="De Luna E."/>
            <person name="Martienssen R.A."/>
            <person name="Minamino N."/>
            <person name="Mizutani M."/>
            <person name="Mizutani M."/>
            <person name="Mochizuki N."/>
            <person name="Monte I."/>
            <person name="Mosher R."/>
            <person name="Nagasaki H."/>
            <person name="Nakagami H."/>
            <person name="Naramoto S."/>
            <person name="Nishitani K."/>
            <person name="Ohtani M."/>
            <person name="Okamoto T."/>
            <person name="Okumura M."/>
            <person name="Phillips J."/>
            <person name="Pollak B."/>
            <person name="Reinders A."/>
            <person name="Rovekamp M."/>
            <person name="Sano R."/>
            <person name="Sawa S."/>
            <person name="Schmid M.W."/>
            <person name="Shirakawa M."/>
            <person name="Solano R."/>
            <person name="Spunde A."/>
            <person name="Suetsugu N."/>
            <person name="Sugano S."/>
            <person name="Sugiyama A."/>
            <person name="Sun R."/>
            <person name="Suzuki Y."/>
            <person name="Takenaka M."/>
            <person name="Takezawa D."/>
            <person name="Tomogane H."/>
            <person name="Tsuzuki M."/>
            <person name="Ueda T."/>
            <person name="Umeda M."/>
            <person name="Ward J.M."/>
            <person name="Watanabe Y."/>
            <person name="Yazaki K."/>
            <person name="Yokoyama R."/>
            <person name="Yoshitake Y."/>
            <person name="Yotsui I."/>
            <person name="Zachgo S."/>
            <person name="Schmutz J."/>
        </authorList>
    </citation>
    <scope>NUCLEOTIDE SEQUENCE [LARGE SCALE GENOMIC DNA]</scope>
    <source>
        <strain evidence="3">Tak-1</strain>
    </source>
</reference>
<protein>
    <submittedName>
        <fullName evidence="2">Uncharacterized protein</fullName>
    </submittedName>
</protein>
<name>A0A2R6WWE0_MARPO</name>
<evidence type="ECO:0000256" key="1">
    <source>
        <dbReference type="SAM" id="MobiDB-lite"/>
    </source>
</evidence>
<evidence type="ECO:0000313" key="2">
    <source>
        <dbReference type="EMBL" id="PTQ38167.1"/>
    </source>
</evidence>
<proteinExistence type="predicted"/>
<sequence length="187" mass="21070">MFNNRILEPRFRHTQLPRAQAREAIRDGDGDGAGSVHIPVRRREGGSSRQFNSTRPGEGVIDCRGWIWKWITRRAGPTCQMCCARREDAPRDGIHWRCQQGPWRCAQVDGGKCVRETSRPSNVIHREAISAAATAALVRTNPQLSERLLGVYRTQSPLFCAPLFVNLLLPALRCPFRPPLCQCAVAW</sequence>
<dbReference type="AlphaFoldDB" id="A0A2R6WWE0"/>
<feature type="region of interest" description="Disordered" evidence="1">
    <location>
        <begin position="26"/>
        <end position="55"/>
    </location>
</feature>